<dbReference type="InterPro" id="IPR000719">
    <property type="entry name" value="Prot_kinase_dom"/>
</dbReference>
<dbReference type="PANTHER" id="PTHR19375">
    <property type="entry name" value="HEAT SHOCK PROTEIN 70KDA"/>
    <property type="match status" value="1"/>
</dbReference>
<dbReference type="AlphaFoldDB" id="A0A1W0WZY4"/>
<dbReference type="InterPro" id="IPR043129">
    <property type="entry name" value="ATPase_NBD"/>
</dbReference>
<feature type="domain" description="Protein kinase" evidence="4">
    <location>
        <begin position="736"/>
        <end position="1032"/>
    </location>
</feature>
<dbReference type="FunFam" id="3.30.420.40:FF:000004">
    <property type="entry name" value="Molecular chaperone DnaK"/>
    <property type="match status" value="1"/>
</dbReference>
<dbReference type="OrthoDB" id="4062651at2759"/>
<dbReference type="InterPro" id="IPR011009">
    <property type="entry name" value="Kinase-like_dom_sf"/>
</dbReference>
<dbReference type="GO" id="GO:0004672">
    <property type="term" value="F:protein kinase activity"/>
    <property type="evidence" value="ECO:0007669"/>
    <property type="project" value="InterPro"/>
</dbReference>
<dbReference type="EMBL" id="MTYJ01000029">
    <property type="protein sequence ID" value="OQV20642.1"/>
    <property type="molecule type" value="Genomic_DNA"/>
</dbReference>
<dbReference type="Pfam" id="PF00012">
    <property type="entry name" value="HSP70"/>
    <property type="match status" value="4"/>
</dbReference>
<evidence type="ECO:0000256" key="1">
    <source>
        <dbReference type="ARBA" id="ARBA00007381"/>
    </source>
</evidence>
<evidence type="ECO:0000259" key="4">
    <source>
        <dbReference type="PROSITE" id="PS50011"/>
    </source>
</evidence>
<dbReference type="PRINTS" id="PR00301">
    <property type="entry name" value="HEATSHOCK70"/>
</dbReference>
<keyword evidence="6" id="KW-1185">Reference proteome</keyword>
<dbReference type="SUPFAM" id="SSF53067">
    <property type="entry name" value="Actin-like ATPase domain"/>
    <property type="match status" value="4"/>
</dbReference>
<dbReference type="Gene3D" id="3.30.420.40">
    <property type="match status" value="4"/>
</dbReference>
<protein>
    <submittedName>
        <fullName evidence="5">Heat shock 70 kDa protein 6</fullName>
    </submittedName>
</protein>
<keyword evidence="3" id="KW-0067">ATP-binding</keyword>
<dbReference type="GO" id="GO:0140662">
    <property type="term" value="F:ATP-dependent protein folding chaperone"/>
    <property type="evidence" value="ECO:0007669"/>
    <property type="project" value="InterPro"/>
</dbReference>
<dbReference type="FunFam" id="3.30.420.40:FF:000545">
    <property type="entry name" value="Endoplasmic reticulum chaperone BiP"/>
    <property type="match status" value="1"/>
</dbReference>
<dbReference type="Pfam" id="PF00069">
    <property type="entry name" value="Pkinase"/>
    <property type="match status" value="1"/>
</dbReference>
<evidence type="ECO:0000256" key="3">
    <source>
        <dbReference type="ARBA" id="ARBA00022840"/>
    </source>
</evidence>
<dbReference type="PROSITE" id="PS01036">
    <property type="entry name" value="HSP70_3"/>
    <property type="match status" value="1"/>
</dbReference>
<keyword evidence="2" id="KW-0547">Nucleotide-binding</keyword>
<proteinExistence type="inferred from homology"/>
<dbReference type="FunFam" id="3.30.30.30:FF:000005">
    <property type="entry name" value="Heat shock protein ssb1"/>
    <property type="match status" value="1"/>
</dbReference>
<sequence>MAFKASILDYKELFCCLQNRKAFPIVDDVGSITTPCYVAFENGGFIVGNEAKENAQWKPNNTVLELANHRSTLSYDGEVNIFTPEDIIAEILKVLKAVAENFSDIPVKRVVLTVPAYFADRQREATLLAGQKAGLEVLGVINEPIAAGKSLWRPEASRNAAASFWCLTLEIGLWTSLSYLPRRSLGVRREAEHGNRTLSHAQRSNFAIQSLHNKKPLNTVLTREQFEEVCSDLYPKVLPPVEAALRSAQLNRHQISQVLMVGGSSKMPKIQEMLADLFGPKQIRRDFMDDGVIARGAAIFASSTTDPEMESSSILKTAICDNYNGTAIKEGPYSVQTSEVIRDEFVIGIDLGLHKSCAAVYQNESVRVIPHHSSGSTTSPNYVAYEEGTFIAGEEAQNSAPSNPKNTFFEVRNIIGRRYDTDVVAANKARWPFDVVDKKGFPALRLRYDGTDYVFSPEEVTAEIMKDIKRNAEGFLGAAVTKAVVTVPVNFVAAQRQATKLAGRLGGLDIIAIVNEAAAAAMAYSAQCHAPKNGFIVVVNFRRLSLTITLLKVLSEFDFQVEASVEDHQIGSDKFRQKVAQKILLEFEQTHGPGLAQNSAAIARLRGEVKEVTCNELCIDVRENINDVLRAANLEPTAIDDVILVGGGCKMPMIQSMLEKFFSPEKIRRDINMDEVIAKGAAAFGRYISKLPFPVPTAHNVFYSRGGNISAPVYFSYSTPTTEGVFRFELDIDSLYSNVHVIPIIPLGVSFRRKGQKLALKTLQVKPLTGIQESTLLSLRHPNVVEYLLCGEISTLNLSMVGILMEYCPGGSLNSLVTETVLTEWEICWFLRQVVKGLVYLHGIIAHAHGDIRGSKVLLTADRLNCKIGDSWNFYSLGEREAAHVNPSSLLHMSPELLFSTFSRLDQTNVFAGFQRAFRTPVAVEKKAKVEPADDIWSLGCLTLEMFNKGQVPYVTFKGKPLQLNLKNNSSRDPPAGLQLLRHVKKKALPDLFSADSQRMSATLKVIVKRCLSKSADRPVATELAVDLENLMNRANSPPHAAPPDLFNY</sequence>
<comment type="caution">
    <text evidence="5">The sequence shown here is derived from an EMBL/GenBank/DDBJ whole genome shotgun (WGS) entry which is preliminary data.</text>
</comment>
<comment type="similarity">
    <text evidence="1">Belongs to the heat shock protein 70 family.</text>
</comment>
<dbReference type="InterPro" id="IPR013126">
    <property type="entry name" value="Hsp_70_fam"/>
</dbReference>
<dbReference type="InterPro" id="IPR018181">
    <property type="entry name" value="Heat_shock_70_CS"/>
</dbReference>
<dbReference type="Proteomes" id="UP000192578">
    <property type="component" value="Unassembled WGS sequence"/>
</dbReference>
<evidence type="ECO:0000313" key="5">
    <source>
        <dbReference type="EMBL" id="OQV20642.1"/>
    </source>
</evidence>
<reference evidence="6" key="1">
    <citation type="submission" date="2017-01" db="EMBL/GenBank/DDBJ databases">
        <title>Comparative genomics of anhydrobiosis in the tardigrade Hypsibius dujardini.</title>
        <authorList>
            <person name="Yoshida Y."/>
            <person name="Koutsovoulos G."/>
            <person name="Laetsch D."/>
            <person name="Stevens L."/>
            <person name="Kumar S."/>
            <person name="Horikawa D."/>
            <person name="Ishino K."/>
            <person name="Komine S."/>
            <person name="Tomita M."/>
            <person name="Blaxter M."/>
            <person name="Arakawa K."/>
        </authorList>
    </citation>
    <scope>NUCLEOTIDE SEQUENCE [LARGE SCALE GENOMIC DNA]</scope>
    <source>
        <strain evidence="6">Z151</strain>
    </source>
</reference>
<evidence type="ECO:0000313" key="6">
    <source>
        <dbReference type="Proteomes" id="UP000192578"/>
    </source>
</evidence>
<name>A0A1W0WZY4_HYPEX</name>
<evidence type="ECO:0000256" key="2">
    <source>
        <dbReference type="ARBA" id="ARBA00022741"/>
    </source>
</evidence>
<dbReference type="PROSITE" id="PS50011">
    <property type="entry name" value="PROTEIN_KINASE_DOM"/>
    <property type="match status" value="1"/>
</dbReference>
<keyword evidence="5" id="KW-0346">Stress response</keyword>
<accession>A0A1W0WZY4</accession>
<gene>
    <name evidence="5" type="ORF">BV898_05459</name>
</gene>
<dbReference type="Gene3D" id="1.10.510.10">
    <property type="entry name" value="Transferase(Phosphotransferase) domain 1"/>
    <property type="match status" value="1"/>
</dbReference>
<dbReference type="GO" id="GO:0005524">
    <property type="term" value="F:ATP binding"/>
    <property type="evidence" value="ECO:0007669"/>
    <property type="project" value="UniProtKB-KW"/>
</dbReference>
<organism evidence="5 6">
    <name type="scientific">Hypsibius exemplaris</name>
    <name type="common">Freshwater tardigrade</name>
    <dbReference type="NCBI Taxonomy" id="2072580"/>
    <lineage>
        <taxon>Eukaryota</taxon>
        <taxon>Metazoa</taxon>
        <taxon>Ecdysozoa</taxon>
        <taxon>Tardigrada</taxon>
        <taxon>Eutardigrada</taxon>
        <taxon>Parachela</taxon>
        <taxon>Hypsibioidea</taxon>
        <taxon>Hypsibiidae</taxon>
        <taxon>Hypsibius</taxon>
    </lineage>
</organism>
<dbReference type="SUPFAM" id="SSF56112">
    <property type="entry name" value="Protein kinase-like (PK-like)"/>
    <property type="match status" value="1"/>
</dbReference>